<dbReference type="InterPro" id="IPR011335">
    <property type="entry name" value="Restrct_endonuc-II-like"/>
</dbReference>
<accession>A0A941EDE1</accession>
<sequence length="296" mass="32674">MEAVERPDLEFADGALFDAGPGVVKLPAALSPSRAGDFQQCPLLFRLRVVDRVPEPPNAAATKGTLVHAVLERLFDLPAPQRTPGEAVEMLRPQWERLLAERPELGGLFAGEQERAAWLAEAEKLLGTYFTLEDPTRLEPAKRELFVRAPMGEGDDRLLLRGFVDRLDIAPNGMLRVVDYKTGKAPPPGYEEKTLFQMKFYALVLWKVRGVVPKRLQLLFLGNGEVLTYDPSEADLLAAERKIAAIWSAIRAAAGAKKWDPKPSKLCGWCSFRELCPAQGGEVPPVPEVRIVPTTA</sequence>
<proteinExistence type="predicted"/>
<keyword evidence="2" id="KW-0067">ATP-binding</keyword>
<reference evidence="5" key="1">
    <citation type="submission" date="2021-04" db="EMBL/GenBank/DDBJ databases">
        <title>Genome based classification of Actinospica acidithermotolerans sp. nov., an actinobacterium isolated from an Indonesian hot spring.</title>
        <authorList>
            <person name="Kusuma A.B."/>
            <person name="Putra K.E."/>
            <person name="Nafisah S."/>
            <person name="Loh J."/>
            <person name="Nouioui I."/>
            <person name="Goodfellow M."/>
        </authorList>
    </citation>
    <scope>NUCLEOTIDE SEQUENCE</scope>
    <source>
        <strain evidence="5">MGRD01-02</strain>
    </source>
</reference>
<dbReference type="Gene3D" id="3.90.320.10">
    <property type="match status" value="1"/>
</dbReference>
<dbReference type="AlphaFoldDB" id="A0A941EDE1"/>
<dbReference type="RefSeq" id="WP_372463353.1">
    <property type="nucleotide sequence ID" value="NZ_JAGSOH010000054.1"/>
</dbReference>
<dbReference type="Proteomes" id="UP000676325">
    <property type="component" value="Unassembled WGS sequence"/>
</dbReference>
<keyword evidence="2" id="KW-0378">Hydrolase</keyword>
<organism evidence="5 6">
    <name type="scientific">Actinospica acidithermotolerans</name>
    <dbReference type="NCBI Taxonomy" id="2828514"/>
    <lineage>
        <taxon>Bacteria</taxon>
        <taxon>Bacillati</taxon>
        <taxon>Actinomycetota</taxon>
        <taxon>Actinomycetes</taxon>
        <taxon>Catenulisporales</taxon>
        <taxon>Actinospicaceae</taxon>
        <taxon>Actinospica</taxon>
    </lineage>
</organism>
<dbReference type="InterPro" id="IPR038726">
    <property type="entry name" value="PDDEXK_AddAB-type"/>
</dbReference>
<evidence type="ECO:0000259" key="4">
    <source>
        <dbReference type="Pfam" id="PF12705"/>
    </source>
</evidence>
<keyword evidence="3" id="KW-0234">DNA repair</keyword>
<keyword evidence="2" id="KW-0547">Nucleotide-binding</keyword>
<feature type="domain" description="PD-(D/E)XK endonuclease-like" evidence="4">
    <location>
        <begin position="30"/>
        <end position="277"/>
    </location>
</feature>
<evidence type="ECO:0000313" key="5">
    <source>
        <dbReference type="EMBL" id="MBR7828355.1"/>
    </source>
</evidence>
<dbReference type="SUPFAM" id="SSF52980">
    <property type="entry name" value="Restriction endonuclease-like"/>
    <property type="match status" value="1"/>
</dbReference>
<dbReference type="GO" id="GO:0004386">
    <property type="term" value="F:helicase activity"/>
    <property type="evidence" value="ECO:0007669"/>
    <property type="project" value="UniProtKB-KW"/>
</dbReference>
<dbReference type="Pfam" id="PF12705">
    <property type="entry name" value="PDDEXK_1"/>
    <property type="match status" value="1"/>
</dbReference>
<keyword evidence="1" id="KW-0227">DNA damage</keyword>
<evidence type="ECO:0000256" key="1">
    <source>
        <dbReference type="ARBA" id="ARBA00022763"/>
    </source>
</evidence>
<evidence type="ECO:0000256" key="3">
    <source>
        <dbReference type="ARBA" id="ARBA00023204"/>
    </source>
</evidence>
<comment type="caution">
    <text evidence="5">The sequence shown here is derived from an EMBL/GenBank/DDBJ whole genome shotgun (WGS) entry which is preliminary data.</text>
</comment>
<evidence type="ECO:0000256" key="2">
    <source>
        <dbReference type="ARBA" id="ARBA00022806"/>
    </source>
</evidence>
<dbReference type="EMBL" id="JAGSOH010000054">
    <property type="protein sequence ID" value="MBR7828355.1"/>
    <property type="molecule type" value="Genomic_DNA"/>
</dbReference>
<name>A0A941EDE1_9ACTN</name>
<gene>
    <name evidence="5" type="ORF">KDK95_18735</name>
</gene>
<dbReference type="InterPro" id="IPR011604">
    <property type="entry name" value="PDDEXK-like_dom_sf"/>
</dbReference>
<evidence type="ECO:0000313" key="6">
    <source>
        <dbReference type="Proteomes" id="UP000676325"/>
    </source>
</evidence>
<protein>
    <submittedName>
        <fullName evidence="5">PD-(D/E)XK nuclease family protein</fullName>
    </submittedName>
</protein>
<keyword evidence="2" id="KW-0347">Helicase</keyword>
<dbReference type="GO" id="GO:0006281">
    <property type="term" value="P:DNA repair"/>
    <property type="evidence" value="ECO:0007669"/>
    <property type="project" value="UniProtKB-KW"/>
</dbReference>
<keyword evidence="6" id="KW-1185">Reference proteome</keyword>